<sequence length="421" mass="44511">MDMRQHSQGPRAKREFKFARQVTGRQPDRGSASPLLLASLAILLAAGVAAWFLMGPERSPSPAQTVQPEASADAGADDRPKPPPGMMRESDLIALEAKGPRTVGGIETRPAGGYESFEKVFGAPGGTVTGEIRVAGAEYPEAWTVTIEPSLVAEGRAEAITKTFVSEPGMRTFELRDLPLAAYRLSASAPGLTTSKVEVALYQVAERPGQRGLDYVTVDLTLRPMARVEGFVRQPSGEPASDLAVYLVPYVVPGADAGTPDVLGEAGGNEAGGTAAAGSIETKCNSAGSYAFENVPPGPWMLHVGDAINPLASPIPVGVQTADQRVDDVVLPPLATLELVVLDHLARPCPDVILTGYLRGKGAGHFKVTTDATGRIKVPYLTPGPWRIDAEDPLMNQKGRGDYSLTPEGPADGRIRELHIR</sequence>
<keyword evidence="2" id="KW-0812">Transmembrane</keyword>
<keyword evidence="4" id="KW-1185">Reference proteome</keyword>
<evidence type="ECO:0000313" key="3">
    <source>
        <dbReference type="EMBL" id="QDV08639.1"/>
    </source>
</evidence>
<reference evidence="3 4" key="1">
    <citation type="submission" date="2019-02" db="EMBL/GenBank/DDBJ databases">
        <title>Deep-cultivation of Planctomycetes and their phenomic and genomic characterization uncovers novel biology.</title>
        <authorList>
            <person name="Wiegand S."/>
            <person name="Jogler M."/>
            <person name="Boedeker C."/>
            <person name="Pinto D."/>
            <person name="Vollmers J."/>
            <person name="Rivas-Marin E."/>
            <person name="Kohn T."/>
            <person name="Peeters S.H."/>
            <person name="Heuer A."/>
            <person name="Rast P."/>
            <person name="Oberbeckmann S."/>
            <person name="Bunk B."/>
            <person name="Jeske O."/>
            <person name="Meyerdierks A."/>
            <person name="Storesund J.E."/>
            <person name="Kallscheuer N."/>
            <person name="Luecker S."/>
            <person name="Lage O.M."/>
            <person name="Pohl T."/>
            <person name="Merkel B.J."/>
            <person name="Hornburger P."/>
            <person name="Mueller R.-W."/>
            <person name="Bruemmer F."/>
            <person name="Labrenz M."/>
            <person name="Spormann A.M."/>
            <person name="Op den Camp H."/>
            <person name="Overmann J."/>
            <person name="Amann R."/>
            <person name="Jetten M.S.M."/>
            <person name="Mascher T."/>
            <person name="Medema M.H."/>
            <person name="Devos D.P."/>
            <person name="Kaster A.-K."/>
            <person name="Ovreas L."/>
            <person name="Rohde M."/>
            <person name="Galperin M.Y."/>
            <person name="Jogler C."/>
        </authorList>
    </citation>
    <scope>NUCLEOTIDE SEQUENCE [LARGE SCALE GENOMIC DNA]</scope>
    <source>
        <strain evidence="3 4">Poly30</strain>
    </source>
</reference>
<gene>
    <name evidence="3" type="ORF">Poly30_41920</name>
</gene>
<evidence type="ECO:0000313" key="4">
    <source>
        <dbReference type="Proteomes" id="UP000320390"/>
    </source>
</evidence>
<feature type="region of interest" description="Disordered" evidence="1">
    <location>
        <begin position="399"/>
        <end position="421"/>
    </location>
</feature>
<feature type="compositionally biased region" description="Basic and acidic residues" evidence="1">
    <location>
        <begin position="411"/>
        <end position="421"/>
    </location>
</feature>
<feature type="region of interest" description="Disordered" evidence="1">
    <location>
        <begin position="58"/>
        <end position="87"/>
    </location>
</feature>
<evidence type="ECO:0008006" key="5">
    <source>
        <dbReference type="Google" id="ProtNLM"/>
    </source>
</evidence>
<dbReference type="AlphaFoldDB" id="A0A518EX29"/>
<dbReference type="Proteomes" id="UP000320390">
    <property type="component" value="Chromosome"/>
</dbReference>
<feature type="transmembrane region" description="Helical" evidence="2">
    <location>
        <begin position="35"/>
        <end position="54"/>
    </location>
</feature>
<organism evidence="3 4">
    <name type="scientific">Saltatorellus ferox</name>
    <dbReference type="NCBI Taxonomy" id="2528018"/>
    <lineage>
        <taxon>Bacteria</taxon>
        <taxon>Pseudomonadati</taxon>
        <taxon>Planctomycetota</taxon>
        <taxon>Planctomycetia</taxon>
        <taxon>Planctomycetia incertae sedis</taxon>
        <taxon>Saltatorellus</taxon>
    </lineage>
</organism>
<evidence type="ECO:0000256" key="2">
    <source>
        <dbReference type="SAM" id="Phobius"/>
    </source>
</evidence>
<keyword evidence="2" id="KW-1133">Transmembrane helix</keyword>
<evidence type="ECO:0000256" key="1">
    <source>
        <dbReference type="SAM" id="MobiDB-lite"/>
    </source>
</evidence>
<feature type="region of interest" description="Disordered" evidence="1">
    <location>
        <begin position="1"/>
        <end position="31"/>
    </location>
</feature>
<name>A0A518EX29_9BACT</name>
<protein>
    <recommendedName>
        <fullName evidence="5">Carboxypeptidase regulatory-like domain-containing protein</fullName>
    </recommendedName>
</protein>
<proteinExistence type="predicted"/>
<keyword evidence="2" id="KW-0472">Membrane</keyword>
<accession>A0A518EX29</accession>
<dbReference type="EMBL" id="CP036434">
    <property type="protein sequence ID" value="QDV08639.1"/>
    <property type="molecule type" value="Genomic_DNA"/>
</dbReference>